<evidence type="ECO:0000256" key="3">
    <source>
        <dbReference type="ARBA" id="ARBA00022676"/>
    </source>
</evidence>
<feature type="transmembrane region" description="Helical" evidence="8">
    <location>
        <begin position="144"/>
        <end position="162"/>
    </location>
</feature>
<accession>A0A0G1SKM4</accession>
<keyword evidence="6 8" id="KW-1133">Transmembrane helix</keyword>
<feature type="transmembrane region" description="Helical" evidence="8">
    <location>
        <begin position="96"/>
        <end position="113"/>
    </location>
</feature>
<evidence type="ECO:0000313" key="11">
    <source>
        <dbReference type="Proteomes" id="UP000034794"/>
    </source>
</evidence>
<dbReference type="EMBL" id="LCMI01000001">
    <property type="protein sequence ID" value="KKU33860.1"/>
    <property type="molecule type" value="Genomic_DNA"/>
</dbReference>
<dbReference type="InterPro" id="IPR050297">
    <property type="entry name" value="LipidA_mod_glycosyltrf_83"/>
</dbReference>
<dbReference type="Pfam" id="PF13231">
    <property type="entry name" value="PMT_2"/>
    <property type="match status" value="1"/>
</dbReference>
<dbReference type="GO" id="GO:0009103">
    <property type="term" value="P:lipopolysaccharide biosynthetic process"/>
    <property type="evidence" value="ECO:0007669"/>
    <property type="project" value="UniProtKB-ARBA"/>
</dbReference>
<dbReference type="PANTHER" id="PTHR33908">
    <property type="entry name" value="MANNOSYLTRANSFERASE YKCB-RELATED"/>
    <property type="match status" value="1"/>
</dbReference>
<organism evidence="10 11">
    <name type="scientific">Candidatus Collierbacteria bacterium GW2011_GWA2_46_26</name>
    <dbReference type="NCBI Taxonomy" id="1618381"/>
    <lineage>
        <taxon>Bacteria</taxon>
        <taxon>Candidatus Collieribacteriota</taxon>
    </lineage>
</organism>
<evidence type="ECO:0000256" key="7">
    <source>
        <dbReference type="ARBA" id="ARBA00023136"/>
    </source>
</evidence>
<dbReference type="Proteomes" id="UP000034794">
    <property type="component" value="Unassembled WGS sequence"/>
</dbReference>
<evidence type="ECO:0000256" key="1">
    <source>
        <dbReference type="ARBA" id="ARBA00004651"/>
    </source>
</evidence>
<protein>
    <recommendedName>
        <fullName evidence="9">Glycosyltransferase RgtA/B/C/D-like domain-containing protein</fullName>
    </recommendedName>
</protein>
<gene>
    <name evidence="10" type="ORF">UX47_C0001G0143</name>
</gene>
<feature type="transmembrane region" description="Helical" evidence="8">
    <location>
        <begin position="306"/>
        <end position="330"/>
    </location>
</feature>
<feature type="transmembrane region" description="Helical" evidence="8">
    <location>
        <begin position="337"/>
        <end position="354"/>
    </location>
</feature>
<evidence type="ECO:0000259" key="9">
    <source>
        <dbReference type="Pfam" id="PF13231"/>
    </source>
</evidence>
<sequence>MKFSHKYLPTILILFAFLIGAFFRFYKLGETPIGLYVDEASLGYNAYSVYKTGLDEYGKSFPVMFRSFSTFQSPIYSYLLIPVIHFLDLSIFSVRLPSALFGVLTIPLIYLLVRQLAPRTKYFAPISAFLLAISPWHINYSRTAYEANVALFFLLLGSLFLLNALKKSWFFLPAALSFVISMMAYRAEIIIVPLLVITFALRFSGTILAESKRYALPIFISLVLAFVIFFPTLQIMGTPGFQARSSVLNIFATSGQRPWGVGEGQGLVHAFTNNPQILAIREFLSLYSSYLSPRYMFSLGDSGPRLPYPGMGTFFVWQFPLYLIGLYFLIKEKQLKELTFFIFTFLLASPIPAALTRDPYSTLRSLPLVIPQILIISFGLVKLWELLPSLSSKMKYLVVIFAVSFSSVRMFISIFYFNDYFNSKFWNYGWETVAKEIKELDPRLPVVVDSSRGDSYILMMFFLKYDPSLYQRDNFEVSPAEYYTSLTRKESKNLGNITIKSIVWGPDTDETEQFLVADYLAMSEVQIDAHNLTIIKEIPFPDGKVALRILKTNPKRK</sequence>
<dbReference type="PANTHER" id="PTHR33908:SF3">
    <property type="entry name" value="UNDECAPRENYL PHOSPHATE-ALPHA-4-AMINO-4-DEOXY-L-ARABINOSE ARABINOSYL TRANSFERASE"/>
    <property type="match status" value="1"/>
</dbReference>
<evidence type="ECO:0000313" key="10">
    <source>
        <dbReference type="EMBL" id="KKU33860.1"/>
    </source>
</evidence>
<feature type="transmembrane region" description="Helical" evidence="8">
    <location>
        <begin position="216"/>
        <end position="236"/>
    </location>
</feature>
<evidence type="ECO:0000256" key="6">
    <source>
        <dbReference type="ARBA" id="ARBA00022989"/>
    </source>
</evidence>
<evidence type="ECO:0000256" key="5">
    <source>
        <dbReference type="ARBA" id="ARBA00022692"/>
    </source>
</evidence>
<feature type="transmembrane region" description="Helical" evidence="8">
    <location>
        <begin position="396"/>
        <end position="417"/>
    </location>
</feature>
<dbReference type="InterPro" id="IPR038731">
    <property type="entry name" value="RgtA/B/C-like"/>
</dbReference>
<feature type="transmembrane region" description="Helical" evidence="8">
    <location>
        <begin position="122"/>
        <end position="138"/>
    </location>
</feature>
<evidence type="ECO:0000256" key="2">
    <source>
        <dbReference type="ARBA" id="ARBA00022475"/>
    </source>
</evidence>
<feature type="transmembrane region" description="Helical" evidence="8">
    <location>
        <begin position="7"/>
        <end position="26"/>
    </location>
</feature>
<keyword evidence="7 8" id="KW-0472">Membrane</keyword>
<reference evidence="10 11" key="1">
    <citation type="journal article" date="2015" name="Nature">
        <title>rRNA introns, odd ribosomes, and small enigmatic genomes across a large radiation of phyla.</title>
        <authorList>
            <person name="Brown C.T."/>
            <person name="Hug L.A."/>
            <person name="Thomas B.C."/>
            <person name="Sharon I."/>
            <person name="Castelle C.J."/>
            <person name="Singh A."/>
            <person name="Wilkins M.J."/>
            <person name="Williams K.H."/>
            <person name="Banfield J.F."/>
        </authorList>
    </citation>
    <scope>NUCLEOTIDE SEQUENCE [LARGE SCALE GENOMIC DNA]</scope>
</reference>
<dbReference type="GO" id="GO:0005886">
    <property type="term" value="C:plasma membrane"/>
    <property type="evidence" value="ECO:0007669"/>
    <property type="project" value="UniProtKB-SubCell"/>
</dbReference>
<name>A0A0G1SKM4_9BACT</name>
<proteinExistence type="predicted"/>
<comment type="subcellular location">
    <subcellularLocation>
        <location evidence="1">Cell membrane</location>
        <topology evidence="1">Multi-pass membrane protein</topology>
    </subcellularLocation>
</comment>
<keyword evidence="4" id="KW-0808">Transferase</keyword>
<feature type="domain" description="Glycosyltransferase RgtA/B/C/D-like" evidence="9">
    <location>
        <begin position="74"/>
        <end position="226"/>
    </location>
</feature>
<dbReference type="AlphaFoldDB" id="A0A0G1SKM4"/>
<comment type="caution">
    <text evidence="10">The sequence shown here is derived from an EMBL/GenBank/DDBJ whole genome shotgun (WGS) entry which is preliminary data.</text>
</comment>
<dbReference type="GO" id="GO:0016763">
    <property type="term" value="F:pentosyltransferase activity"/>
    <property type="evidence" value="ECO:0007669"/>
    <property type="project" value="TreeGrafter"/>
</dbReference>
<keyword evidence="3" id="KW-0328">Glycosyltransferase</keyword>
<evidence type="ECO:0000256" key="8">
    <source>
        <dbReference type="SAM" id="Phobius"/>
    </source>
</evidence>
<evidence type="ECO:0000256" key="4">
    <source>
        <dbReference type="ARBA" id="ARBA00022679"/>
    </source>
</evidence>
<keyword evidence="5 8" id="KW-0812">Transmembrane</keyword>
<dbReference type="GO" id="GO:0010041">
    <property type="term" value="P:response to iron(III) ion"/>
    <property type="evidence" value="ECO:0007669"/>
    <property type="project" value="TreeGrafter"/>
</dbReference>
<keyword evidence="2" id="KW-1003">Cell membrane</keyword>